<dbReference type="PANTHER" id="PTHR30399">
    <property type="entry name" value="UNCHARACTERIZED PROTEIN YGJP"/>
    <property type="match status" value="1"/>
</dbReference>
<dbReference type="Gene3D" id="3.30.2010.10">
    <property type="entry name" value="Metalloproteases ('zincins'), catalytic domain"/>
    <property type="match status" value="1"/>
</dbReference>
<sequence>MKINYEGIEIEFKVIHRKRKTLKISVKPDCTVDVVAPLGIRDKYIKEIVLKRAQWILKKREYFEKNYSRTILMNYVSGESHRYLGNEYKINIVSAKKNSVILEKSNIYIYSQNSTDGDYNKKLLYKWYRENAEIEFGRLFEECFKKFTKYNFTKPTWSIRKMKRRWGSYRPYKNHVTLNLELIKEEKDLIEYVIIHELCHIKHPNHSKKFYEFMDEILPKWRERKKRLL</sequence>
<dbReference type="InterPro" id="IPR002725">
    <property type="entry name" value="YgjP-like_metallopeptidase"/>
</dbReference>
<accession>A0ABT4DD99</accession>
<keyword evidence="2" id="KW-0482">Metalloprotease</keyword>
<dbReference type="CDD" id="cd07344">
    <property type="entry name" value="M48_yhfN_like"/>
    <property type="match status" value="1"/>
</dbReference>
<dbReference type="GO" id="GO:0008237">
    <property type="term" value="F:metallopeptidase activity"/>
    <property type="evidence" value="ECO:0007669"/>
    <property type="project" value="UniProtKB-KW"/>
</dbReference>
<dbReference type="Pfam" id="PF01863">
    <property type="entry name" value="YgjP-like"/>
    <property type="match status" value="1"/>
</dbReference>
<keyword evidence="2" id="KW-0378">Hydrolase</keyword>
<keyword evidence="3" id="KW-1185">Reference proteome</keyword>
<evidence type="ECO:0000313" key="2">
    <source>
        <dbReference type="EMBL" id="MCY6960275.1"/>
    </source>
</evidence>
<dbReference type="PANTHER" id="PTHR30399:SF1">
    <property type="entry name" value="UTP PYROPHOSPHATASE"/>
    <property type="match status" value="1"/>
</dbReference>
<reference evidence="2" key="1">
    <citation type="submission" date="2022-12" db="EMBL/GenBank/DDBJ databases">
        <title>Clostridium sp. nov., isolated from industrial wastewater.</title>
        <authorList>
            <person name="Jiayan W."/>
        </authorList>
    </citation>
    <scope>NUCLEOTIDE SEQUENCE</scope>
    <source>
        <strain evidence="2">ZC22-4</strain>
    </source>
</reference>
<evidence type="ECO:0000259" key="1">
    <source>
        <dbReference type="Pfam" id="PF01863"/>
    </source>
</evidence>
<dbReference type="RefSeq" id="WP_268062707.1">
    <property type="nucleotide sequence ID" value="NZ_JAPQFJ010000023.1"/>
</dbReference>
<comment type="caution">
    <text evidence="2">The sequence shown here is derived from an EMBL/GenBank/DDBJ whole genome shotgun (WGS) entry which is preliminary data.</text>
</comment>
<proteinExistence type="predicted"/>
<feature type="domain" description="YgjP-like metallopeptidase" evidence="1">
    <location>
        <begin position="20"/>
        <end position="228"/>
    </location>
</feature>
<gene>
    <name evidence="2" type="ORF">OW729_16785</name>
</gene>
<dbReference type="InterPro" id="IPR053136">
    <property type="entry name" value="UTP_pyrophosphatase-like"/>
</dbReference>
<name>A0ABT4DD99_9CLOT</name>
<dbReference type="EMBL" id="JAPQFJ010000023">
    <property type="protein sequence ID" value="MCY6960275.1"/>
    <property type="molecule type" value="Genomic_DNA"/>
</dbReference>
<protein>
    <submittedName>
        <fullName evidence="2">SprT family zinc-dependent metalloprotease</fullName>
    </submittedName>
</protein>
<keyword evidence="2" id="KW-0645">Protease</keyword>
<dbReference type="Proteomes" id="UP001144612">
    <property type="component" value="Unassembled WGS sequence"/>
</dbReference>
<evidence type="ECO:0000313" key="3">
    <source>
        <dbReference type="Proteomes" id="UP001144612"/>
    </source>
</evidence>
<organism evidence="2 3">
    <name type="scientific">Clostridium brassicae</name>
    <dbReference type="NCBI Taxonomy" id="2999072"/>
    <lineage>
        <taxon>Bacteria</taxon>
        <taxon>Bacillati</taxon>
        <taxon>Bacillota</taxon>
        <taxon>Clostridia</taxon>
        <taxon>Eubacteriales</taxon>
        <taxon>Clostridiaceae</taxon>
        <taxon>Clostridium</taxon>
    </lineage>
</organism>